<evidence type="ECO:0000256" key="5">
    <source>
        <dbReference type="ARBA" id="ARBA00023136"/>
    </source>
</evidence>
<feature type="compositionally biased region" description="Basic residues" evidence="6">
    <location>
        <begin position="598"/>
        <end position="607"/>
    </location>
</feature>
<feature type="transmembrane region" description="Helical" evidence="7">
    <location>
        <begin position="44"/>
        <end position="65"/>
    </location>
</feature>
<feature type="transmembrane region" description="Helical" evidence="7">
    <location>
        <begin position="86"/>
        <end position="112"/>
    </location>
</feature>
<evidence type="ECO:0000256" key="6">
    <source>
        <dbReference type="SAM" id="MobiDB-lite"/>
    </source>
</evidence>
<evidence type="ECO:0000256" key="3">
    <source>
        <dbReference type="ARBA" id="ARBA00022692"/>
    </source>
</evidence>
<protein>
    <submittedName>
        <fullName evidence="8">Oligosaccharide flippase family protein</fullName>
    </submittedName>
</protein>
<comment type="subcellular location">
    <subcellularLocation>
        <location evidence="1">Cell membrane</location>
        <topology evidence="1">Multi-pass membrane protein</topology>
    </subcellularLocation>
</comment>
<dbReference type="InterPro" id="IPR002528">
    <property type="entry name" value="MATE_fam"/>
</dbReference>
<proteinExistence type="predicted"/>
<feature type="non-terminal residue" evidence="8">
    <location>
        <position position="1"/>
    </location>
</feature>
<dbReference type="GO" id="GO:0005886">
    <property type="term" value="C:plasma membrane"/>
    <property type="evidence" value="ECO:0007669"/>
    <property type="project" value="UniProtKB-SubCell"/>
</dbReference>
<keyword evidence="4 7" id="KW-1133">Transmembrane helix</keyword>
<evidence type="ECO:0000256" key="2">
    <source>
        <dbReference type="ARBA" id="ARBA00022475"/>
    </source>
</evidence>
<dbReference type="EMBL" id="DXFD01000053">
    <property type="protein sequence ID" value="HIX46730.1"/>
    <property type="molecule type" value="Genomic_DNA"/>
</dbReference>
<dbReference type="PANTHER" id="PTHR30250:SF21">
    <property type="entry name" value="LIPID II FLIPPASE MURJ"/>
    <property type="match status" value="1"/>
</dbReference>
<feature type="transmembrane region" description="Helical" evidence="7">
    <location>
        <begin position="412"/>
        <end position="436"/>
    </location>
</feature>
<evidence type="ECO:0000313" key="9">
    <source>
        <dbReference type="Proteomes" id="UP000824249"/>
    </source>
</evidence>
<organism evidence="8 9">
    <name type="scientific">Candidatus Borkfalkia faecigallinarum</name>
    <dbReference type="NCBI Taxonomy" id="2838509"/>
    <lineage>
        <taxon>Bacteria</taxon>
        <taxon>Bacillati</taxon>
        <taxon>Bacillota</taxon>
        <taxon>Clostridia</taxon>
        <taxon>Christensenellales</taxon>
        <taxon>Christensenellaceae</taxon>
        <taxon>Candidatus Borkfalkia</taxon>
    </lineage>
</organism>
<dbReference type="PIRSF" id="PIRSF038958">
    <property type="entry name" value="PG_synth_SpoVB"/>
    <property type="match status" value="1"/>
</dbReference>
<keyword evidence="2" id="KW-1003">Cell membrane</keyword>
<dbReference type="GO" id="GO:0042910">
    <property type="term" value="F:xenobiotic transmembrane transporter activity"/>
    <property type="evidence" value="ECO:0007669"/>
    <property type="project" value="InterPro"/>
</dbReference>
<feature type="transmembrane region" description="Helical" evidence="7">
    <location>
        <begin position="283"/>
        <end position="304"/>
    </location>
</feature>
<feature type="transmembrane region" description="Helical" evidence="7">
    <location>
        <begin position="324"/>
        <end position="354"/>
    </location>
</feature>
<reference evidence="8" key="1">
    <citation type="journal article" date="2021" name="PeerJ">
        <title>Extensive microbial diversity within the chicken gut microbiome revealed by metagenomics and culture.</title>
        <authorList>
            <person name="Gilroy R."/>
            <person name="Ravi A."/>
            <person name="Getino M."/>
            <person name="Pursley I."/>
            <person name="Horton D.L."/>
            <person name="Alikhan N.F."/>
            <person name="Baker D."/>
            <person name="Gharbi K."/>
            <person name="Hall N."/>
            <person name="Watson M."/>
            <person name="Adriaenssens E.M."/>
            <person name="Foster-Nyarko E."/>
            <person name="Jarju S."/>
            <person name="Secka A."/>
            <person name="Antonio M."/>
            <person name="Oren A."/>
            <person name="Chaudhuri R.R."/>
            <person name="La Ragione R."/>
            <person name="Hildebrand F."/>
            <person name="Pallen M.J."/>
        </authorList>
    </citation>
    <scope>NUCLEOTIDE SEQUENCE</scope>
    <source>
        <strain evidence="8">26628</strain>
    </source>
</reference>
<feature type="region of interest" description="Disordered" evidence="6">
    <location>
        <begin position="563"/>
        <end position="607"/>
    </location>
</feature>
<evidence type="ECO:0000313" key="8">
    <source>
        <dbReference type="EMBL" id="HIX46730.1"/>
    </source>
</evidence>
<name>A0A9D1VTK0_9FIRM</name>
<feature type="transmembrane region" description="Helical" evidence="7">
    <location>
        <begin position="527"/>
        <end position="548"/>
    </location>
</feature>
<dbReference type="Pfam" id="PF01554">
    <property type="entry name" value="MatE"/>
    <property type="match status" value="1"/>
</dbReference>
<dbReference type="Proteomes" id="UP000824249">
    <property type="component" value="Unassembled WGS sequence"/>
</dbReference>
<dbReference type="GO" id="GO:0015297">
    <property type="term" value="F:antiporter activity"/>
    <property type="evidence" value="ECO:0007669"/>
    <property type="project" value="InterPro"/>
</dbReference>
<feature type="transmembrane region" description="Helical" evidence="7">
    <location>
        <begin position="503"/>
        <end position="521"/>
    </location>
</feature>
<dbReference type="InterPro" id="IPR050833">
    <property type="entry name" value="Poly_Biosynth_Transport"/>
</dbReference>
<comment type="caution">
    <text evidence="8">The sequence shown here is derived from an EMBL/GenBank/DDBJ whole genome shotgun (WGS) entry which is preliminary data.</text>
</comment>
<feature type="transmembrane region" description="Helical" evidence="7">
    <location>
        <begin position="183"/>
        <end position="206"/>
    </location>
</feature>
<accession>A0A9D1VTK0</accession>
<dbReference type="AlphaFoldDB" id="A0A9D1VTK0"/>
<evidence type="ECO:0000256" key="7">
    <source>
        <dbReference type="SAM" id="Phobius"/>
    </source>
</evidence>
<dbReference type="Pfam" id="PF01943">
    <property type="entry name" value="Polysacc_synt"/>
    <property type="match status" value="1"/>
</dbReference>
<feature type="transmembrane region" description="Helical" evidence="7">
    <location>
        <begin position="124"/>
        <end position="145"/>
    </location>
</feature>
<sequence length="607" mass="62690">AGIHMKSQSLIKGAAVVAAGGLLSKAMGAVYRILLMDALGGRGMGIYQMVFPFYCLLLTLSATGIPSALARMVAERRAAGEDGRPVLAGALPLFTAIGGLGSAAMFFLAPALAAAQGEAAATSAYRMLAPAVLLVAALSCLRGWLQGCGRFAPTAASEVVEQAVKIAFGLFFVRLYRGDAARAVGGAVLAVTLGELAALAFLAACARRPRPFFPARRLLPLPAAGGRGTGGRLSGGARAPFAAPSAFGRGEGLPVGPLSACRPLCVPRSGGGAGKAGRVRPRALLRAVLPVAVAAGALPLTNLFESILIVRMVGRYAENATALYGLYAGAATSLVNLPVSVCYGLAAASIPAVASLRAAGRGREAEERALFALKCTLYLALPASVLLFAFSAPVCALLFRLPEGEMAVLVRLVRLLALAAAPLAAVQTLSACLTGLGRPGRAALSAALACALRLGAECALLSFPQISVFGAAYVCIGCYLVAFLLDLYYSIKERKNRIAAGGQALKFALLAAASACAAWPLRGAFPLAQPLLAGGLYLALSVPFRAFGAEELRSAWRKPYDRTRRAGVQPRRSSGGRQDRPPFGRPRHPAHGRDARRGGRARARRPV</sequence>
<feature type="transmembrane region" description="Helical" evidence="7">
    <location>
        <begin position="375"/>
        <end position="400"/>
    </location>
</feature>
<keyword evidence="3 7" id="KW-0812">Transmembrane</keyword>
<reference evidence="8" key="2">
    <citation type="submission" date="2021-04" db="EMBL/GenBank/DDBJ databases">
        <authorList>
            <person name="Gilroy R."/>
        </authorList>
    </citation>
    <scope>NUCLEOTIDE SEQUENCE</scope>
    <source>
        <strain evidence="8">26628</strain>
    </source>
</reference>
<evidence type="ECO:0000256" key="4">
    <source>
        <dbReference type="ARBA" id="ARBA00022989"/>
    </source>
</evidence>
<dbReference type="InterPro" id="IPR002797">
    <property type="entry name" value="Polysacc_synth"/>
</dbReference>
<feature type="transmembrane region" description="Helical" evidence="7">
    <location>
        <begin position="469"/>
        <end position="491"/>
    </location>
</feature>
<gene>
    <name evidence="8" type="ORF">H9737_03460</name>
</gene>
<dbReference type="InterPro" id="IPR024923">
    <property type="entry name" value="PG_synth_SpoVB"/>
</dbReference>
<evidence type="ECO:0000256" key="1">
    <source>
        <dbReference type="ARBA" id="ARBA00004651"/>
    </source>
</evidence>
<dbReference type="PANTHER" id="PTHR30250">
    <property type="entry name" value="PST FAMILY PREDICTED COLANIC ACID TRANSPORTER"/>
    <property type="match status" value="1"/>
</dbReference>
<keyword evidence="5 7" id="KW-0472">Membrane</keyword>